<evidence type="ECO:0000313" key="3">
    <source>
        <dbReference type="Proteomes" id="UP000293342"/>
    </source>
</evidence>
<sequence>MMLTRRLGAVAAAVVTCVAFFVVAPPQASAVTYDYSMKTDDGDPGGIVKFAVDGDYVEICDIEADGWAVQVIVTQDAYGSRPALSYQMHVGGNGNCAVTSAATAGHNLYEDISAEFCVSLGKNGRYGYYVDCEPWYNGHF</sequence>
<organism evidence="2 3">
    <name type="scientific">Kribbella capetownensis</name>
    <dbReference type="NCBI Taxonomy" id="1572659"/>
    <lineage>
        <taxon>Bacteria</taxon>
        <taxon>Bacillati</taxon>
        <taxon>Actinomycetota</taxon>
        <taxon>Actinomycetes</taxon>
        <taxon>Propionibacteriales</taxon>
        <taxon>Kribbellaceae</taxon>
        <taxon>Kribbella</taxon>
    </lineage>
</organism>
<evidence type="ECO:0008006" key="4">
    <source>
        <dbReference type="Google" id="ProtNLM"/>
    </source>
</evidence>
<keyword evidence="1" id="KW-0732">Signal</keyword>
<reference evidence="2 3" key="1">
    <citation type="submission" date="2019-02" db="EMBL/GenBank/DDBJ databases">
        <title>Kribbella capetownensis sp. nov. and Kribbella speibonae sp. nov., isolated from soil.</title>
        <authorList>
            <person name="Curtis S.M."/>
            <person name="Norton I."/>
            <person name="Everest G.J."/>
            <person name="Meyers P.R."/>
        </authorList>
    </citation>
    <scope>NUCLEOTIDE SEQUENCE [LARGE SCALE GENOMIC DNA]</scope>
    <source>
        <strain evidence="2 3">YM53</strain>
    </source>
</reference>
<dbReference type="AlphaFoldDB" id="A0A4R0IS54"/>
<dbReference type="RefSeq" id="WP_131519222.1">
    <property type="nucleotide sequence ID" value="NZ_SJKD01000017.1"/>
</dbReference>
<evidence type="ECO:0000313" key="2">
    <source>
        <dbReference type="EMBL" id="TCC35254.1"/>
    </source>
</evidence>
<proteinExistence type="predicted"/>
<feature type="signal peptide" evidence="1">
    <location>
        <begin position="1"/>
        <end position="30"/>
    </location>
</feature>
<gene>
    <name evidence="2" type="ORF">E0H75_41445</name>
</gene>
<dbReference type="Proteomes" id="UP000293342">
    <property type="component" value="Unassembled WGS sequence"/>
</dbReference>
<accession>A0A4R0IS54</accession>
<keyword evidence="3" id="KW-1185">Reference proteome</keyword>
<evidence type="ECO:0000256" key="1">
    <source>
        <dbReference type="SAM" id="SignalP"/>
    </source>
</evidence>
<dbReference type="EMBL" id="SJKD01000017">
    <property type="protein sequence ID" value="TCC35254.1"/>
    <property type="molecule type" value="Genomic_DNA"/>
</dbReference>
<name>A0A4R0IS54_9ACTN</name>
<feature type="chain" id="PRO_5020565468" description="Secreted protein" evidence="1">
    <location>
        <begin position="31"/>
        <end position="140"/>
    </location>
</feature>
<comment type="caution">
    <text evidence="2">The sequence shown here is derived from an EMBL/GenBank/DDBJ whole genome shotgun (WGS) entry which is preliminary data.</text>
</comment>
<dbReference type="OrthoDB" id="4277613at2"/>
<protein>
    <recommendedName>
        <fullName evidence="4">Secreted protein</fullName>
    </recommendedName>
</protein>